<dbReference type="InterPro" id="IPR036282">
    <property type="entry name" value="Glutathione-S-Trfase_C_sf"/>
</dbReference>
<dbReference type="SFLD" id="SFLDG00358">
    <property type="entry name" value="Main_(cytGST)"/>
    <property type="match status" value="1"/>
</dbReference>
<dbReference type="PANTHER" id="PTHR43969">
    <property type="entry name" value="GLUTATHIONE S TRANSFERASE D10, ISOFORM A-RELATED"/>
    <property type="match status" value="1"/>
</dbReference>
<protein>
    <submittedName>
        <fullName evidence="3">Glutathione S-transferase epsilon-3</fullName>
    </submittedName>
</protein>
<dbReference type="PROSITE" id="PS50405">
    <property type="entry name" value="GST_CTER"/>
    <property type="match status" value="1"/>
</dbReference>
<keyword evidence="3" id="KW-0808">Transferase</keyword>
<dbReference type="SUPFAM" id="SSF47616">
    <property type="entry name" value="GST C-terminal domain-like"/>
    <property type="match status" value="1"/>
</dbReference>
<dbReference type="InterPro" id="IPR010987">
    <property type="entry name" value="Glutathione-S-Trfase_C-like"/>
</dbReference>
<organism evidence="3">
    <name type="scientific">Cydia pomonella</name>
    <name type="common">Codling moth</name>
    <dbReference type="NCBI Taxonomy" id="82600"/>
    <lineage>
        <taxon>Eukaryota</taxon>
        <taxon>Metazoa</taxon>
        <taxon>Ecdysozoa</taxon>
        <taxon>Arthropoda</taxon>
        <taxon>Hexapoda</taxon>
        <taxon>Insecta</taxon>
        <taxon>Pterygota</taxon>
        <taxon>Neoptera</taxon>
        <taxon>Endopterygota</taxon>
        <taxon>Lepidoptera</taxon>
        <taxon>Glossata</taxon>
        <taxon>Ditrysia</taxon>
        <taxon>Tortricoidea</taxon>
        <taxon>Tortricidae</taxon>
        <taxon>Olethreutinae</taxon>
        <taxon>Grapholitini</taxon>
        <taxon>Cydia</taxon>
    </lineage>
</organism>
<dbReference type="InterPro" id="IPR036249">
    <property type="entry name" value="Thioredoxin-like_sf"/>
</dbReference>
<dbReference type="Gene3D" id="1.20.1050.10">
    <property type="match status" value="1"/>
</dbReference>
<dbReference type="InterPro" id="IPR040079">
    <property type="entry name" value="Glutathione_S-Trfase"/>
</dbReference>
<dbReference type="InterPro" id="IPR004045">
    <property type="entry name" value="Glutathione_S-Trfase_N"/>
</dbReference>
<dbReference type="CDD" id="cd03177">
    <property type="entry name" value="GST_C_Delta_Epsilon"/>
    <property type="match status" value="1"/>
</dbReference>
<dbReference type="SUPFAM" id="SSF52833">
    <property type="entry name" value="Thioredoxin-like"/>
    <property type="match status" value="1"/>
</dbReference>
<dbReference type="SFLD" id="SFLDS00019">
    <property type="entry name" value="Glutathione_Transferase_(cytos"/>
    <property type="match status" value="1"/>
</dbReference>
<evidence type="ECO:0000259" key="1">
    <source>
        <dbReference type="PROSITE" id="PS50404"/>
    </source>
</evidence>
<evidence type="ECO:0000259" key="2">
    <source>
        <dbReference type="PROSITE" id="PS50405"/>
    </source>
</evidence>
<accession>A0A1W6I4K8</accession>
<feature type="domain" description="GST N-terminal" evidence="1">
    <location>
        <begin position="1"/>
        <end position="82"/>
    </location>
</feature>
<evidence type="ECO:0000313" key="3">
    <source>
        <dbReference type="EMBL" id="ARM39004.1"/>
    </source>
</evidence>
<name>A0A1W6I4K8_CYDPO</name>
<dbReference type="FunFam" id="1.20.1050.10:FF:000007">
    <property type="entry name" value="Glutathione S-transferase 1-1"/>
    <property type="match status" value="1"/>
</dbReference>
<dbReference type="Pfam" id="PF00043">
    <property type="entry name" value="GST_C"/>
    <property type="match status" value="1"/>
</dbReference>
<dbReference type="SFLD" id="SFLDG01153">
    <property type="entry name" value="Main.4:_Theta-like"/>
    <property type="match status" value="1"/>
</dbReference>
<dbReference type="GO" id="GO:0006749">
    <property type="term" value="P:glutathione metabolic process"/>
    <property type="evidence" value="ECO:0007669"/>
    <property type="project" value="TreeGrafter"/>
</dbReference>
<dbReference type="Gene3D" id="3.40.30.10">
    <property type="entry name" value="Glutaredoxin"/>
    <property type="match status" value="1"/>
</dbReference>
<dbReference type="GO" id="GO:0004364">
    <property type="term" value="F:glutathione transferase activity"/>
    <property type="evidence" value="ECO:0007669"/>
    <property type="project" value="TreeGrafter"/>
</dbReference>
<dbReference type="InterPro" id="IPR004046">
    <property type="entry name" value="GST_C"/>
</dbReference>
<dbReference type="SMR" id="A0A1W6I4K8"/>
<dbReference type="PANTHER" id="PTHR43969:SF8">
    <property type="entry name" value="GLUTATHIONE S TRANSFERASE E13, ISOFORM A-RELATED"/>
    <property type="match status" value="1"/>
</dbReference>
<dbReference type="Pfam" id="PF13417">
    <property type="entry name" value="GST_N_3"/>
    <property type="match status" value="1"/>
</dbReference>
<reference evidence="3" key="1">
    <citation type="submission" date="2016-07" db="EMBL/GenBank/DDBJ databases">
        <title>Identification and Characterization of Antennal Glutathione S-transferase Genes from Codling Moth Cydia pomonella.</title>
        <authorList>
            <person name="Huang X."/>
            <person name="Liu L."/>
            <person name="Feng J."/>
        </authorList>
    </citation>
    <scope>NUCLEOTIDE SEQUENCE</scope>
</reference>
<dbReference type="PROSITE" id="PS50404">
    <property type="entry name" value="GST_NTER"/>
    <property type="match status" value="1"/>
</dbReference>
<sequence>MRAILYHSNSSPPSRAVKMVAGILKVQLEERYLNPVARDQDTPELIEKNPMRSIPMLDEGDYWIADSHAIIVYLFEKYAKPEHQHLYPSDIRKRATINQRMYFECGILFPRLRSVMAPTFWGKLTELSKSMKSNIEDAYRTLEAYLSRNLYVADDVLTLADISIVTTVSTMDGIYSVDGKRYPKLKQWLQTMSQKDFCQKYNEPGREELVTVLVTMMDNNKHNQRAKL</sequence>
<dbReference type="EMBL" id="KX500034">
    <property type="protein sequence ID" value="ARM39004.1"/>
    <property type="molecule type" value="mRNA"/>
</dbReference>
<dbReference type="AlphaFoldDB" id="A0A1W6I4K8"/>
<proteinExistence type="evidence at transcript level"/>
<feature type="domain" description="GST C-terminal" evidence="2">
    <location>
        <begin position="90"/>
        <end position="213"/>
    </location>
</feature>